<keyword evidence="2" id="KW-1185">Reference proteome</keyword>
<gene>
    <name evidence="1" type="ORF">CHA01nite_15200</name>
</gene>
<sequence>MIKNKDMTQIIITLNNKEEEIFVETFLNRMKISFEKDEDDFELTEEMTEAIQTALKQDRSQYVDGKEPLKRIREKYGL</sequence>
<reference evidence="1 2" key="1">
    <citation type="submission" date="2019-07" db="EMBL/GenBank/DDBJ databases">
        <title>Whole genome shotgun sequence of Chryseobacterium hagamense NBRC 105253.</title>
        <authorList>
            <person name="Hosoyama A."/>
            <person name="Uohara A."/>
            <person name="Ohji S."/>
            <person name="Ichikawa N."/>
        </authorList>
    </citation>
    <scope>NUCLEOTIDE SEQUENCE [LARGE SCALE GENOMIC DNA]</scope>
    <source>
        <strain evidence="1 2">NBRC 105253</strain>
    </source>
</reference>
<organism evidence="1 2">
    <name type="scientific">Chryseobacterium hagamense</name>
    <dbReference type="NCBI Taxonomy" id="395935"/>
    <lineage>
        <taxon>Bacteria</taxon>
        <taxon>Pseudomonadati</taxon>
        <taxon>Bacteroidota</taxon>
        <taxon>Flavobacteriia</taxon>
        <taxon>Flavobacteriales</taxon>
        <taxon>Weeksellaceae</taxon>
        <taxon>Chryseobacterium group</taxon>
        <taxon>Chryseobacterium</taxon>
    </lineage>
</organism>
<evidence type="ECO:0000313" key="1">
    <source>
        <dbReference type="EMBL" id="GEN75780.1"/>
    </source>
</evidence>
<proteinExistence type="predicted"/>
<dbReference type="Proteomes" id="UP000321863">
    <property type="component" value="Unassembled WGS sequence"/>
</dbReference>
<protein>
    <submittedName>
        <fullName evidence="1">Uncharacterized protein</fullName>
    </submittedName>
</protein>
<dbReference type="EMBL" id="BJYJ01000005">
    <property type="protein sequence ID" value="GEN75780.1"/>
    <property type="molecule type" value="Genomic_DNA"/>
</dbReference>
<comment type="caution">
    <text evidence="1">The sequence shown here is derived from an EMBL/GenBank/DDBJ whole genome shotgun (WGS) entry which is preliminary data.</text>
</comment>
<evidence type="ECO:0000313" key="2">
    <source>
        <dbReference type="Proteomes" id="UP000321863"/>
    </source>
</evidence>
<dbReference type="AlphaFoldDB" id="A0A511YKS9"/>
<name>A0A511YKS9_9FLAO</name>
<accession>A0A511YKS9</accession>